<comment type="similarity">
    <text evidence="4">Belongs to the bacterial secretin family.</text>
</comment>
<dbReference type="HOGENOM" id="CLU_594222_0_0_4"/>
<keyword evidence="2 5" id="KW-0732">Signal</keyword>
<comment type="subcellular location">
    <subcellularLocation>
        <location evidence="1">Membrane</location>
    </subcellularLocation>
</comment>
<keyword evidence="3" id="KW-0472">Membrane</keyword>
<dbReference type="Pfam" id="PF00263">
    <property type="entry name" value="Secretin"/>
    <property type="match status" value="1"/>
</dbReference>
<dbReference type="InterPro" id="IPR004846">
    <property type="entry name" value="T2SS/T3SS_dom"/>
</dbReference>
<reference evidence="7 8" key="1">
    <citation type="journal article" date="2007" name="J. Bacteriol.">
        <title>Whole-genome analysis of the methyl tert-butyl ether-degrading beta-proteobacterium Methylibium petroleiphilum PM1.</title>
        <authorList>
            <person name="Kane S.R."/>
            <person name="Chakicherla A.Y."/>
            <person name="Chain P.S.G."/>
            <person name="Schmidt R."/>
            <person name="Shin M.W."/>
            <person name="Legler T.C."/>
            <person name="Scow K.M."/>
            <person name="Larimer F.W."/>
            <person name="Lucas S.M."/>
            <person name="Richardson P.M."/>
            <person name="Hristova K.R."/>
        </authorList>
    </citation>
    <scope>NUCLEOTIDE SEQUENCE [LARGE SCALE GENOMIC DNA]</scope>
    <source>
        <strain evidence="8">ATCC BAA-1232 / LMG 22953 / PM1</strain>
        <plasmid evidence="7 8">RPME01</plasmid>
    </source>
</reference>
<name>A2SNP4_METPP</name>
<protein>
    <submittedName>
        <fullName evidence="7">Pilus (IV) biogenesis</fullName>
    </submittedName>
</protein>
<dbReference type="GO" id="GO:0016020">
    <property type="term" value="C:membrane"/>
    <property type="evidence" value="ECO:0007669"/>
    <property type="project" value="UniProtKB-SubCell"/>
</dbReference>
<geneLocation type="plasmid" evidence="7 8">
    <name>RPME01</name>
</geneLocation>
<evidence type="ECO:0000256" key="5">
    <source>
        <dbReference type="SAM" id="SignalP"/>
    </source>
</evidence>
<dbReference type="PANTHER" id="PTHR30332:SF24">
    <property type="entry name" value="SECRETIN GSPD-RELATED"/>
    <property type="match status" value="1"/>
</dbReference>
<dbReference type="PROSITE" id="PS51257">
    <property type="entry name" value="PROKAR_LIPOPROTEIN"/>
    <property type="match status" value="1"/>
</dbReference>
<dbReference type="EMBL" id="CP000556">
    <property type="protein sequence ID" value="ABM97183.1"/>
    <property type="molecule type" value="Genomic_DNA"/>
</dbReference>
<feature type="domain" description="Type II/III secretion system secretin-like" evidence="6">
    <location>
        <begin position="287"/>
        <end position="421"/>
    </location>
</feature>
<gene>
    <name evidence="7" type="primary">bfpB</name>
    <name evidence="7" type="ordered locus">Mpe_B0408</name>
</gene>
<dbReference type="InterPro" id="IPR050810">
    <property type="entry name" value="Bact_Secretion_Sys_Channel"/>
</dbReference>
<organism evidence="7 8">
    <name type="scientific">Methylibium petroleiphilum (strain ATCC BAA-1232 / LMG 22953 / PM1)</name>
    <dbReference type="NCBI Taxonomy" id="420662"/>
    <lineage>
        <taxon>Bacteria</taxon>
        <taxon>Pseudomonadati</taxon>
        <taxon>Pseudomonadota</taxon>
        <taxon>Betaproteobacteria</taxon>
        <taxon>Burkholderiales</taxon>
        <taxon>Sphaerotilaceae</taxon>
        <taxon>Methylibium</taxon>
    </lineage>
</organism>
<sequence>MRTKPRRAAFLLAPLTLALLSGCASILPGRSTDFPADKPVAGPNIPSSVAAQDLVELPVQSATLDMQPAEPDDALPNTQVPPISVTGVGYIEALRLLLEGSSYSLAVAGDVRAFEGVSAGSLRTPAGPLRDVVEQLSRGGGFFLSVRGNKVTASATKRFVIEVPNLMDQPAAANLLASLRRLGARDAYLDAIGNTITFEASRSSWQAIDGYLAHMRRSKPMLVYEVEVYQVELTDTTNNGIGFTSLAKNLAGDPNNWSVARGGTGIGSASFAFVGKNVTMAAVVDLLQTQGTVSSLSRPRVAMLSGSSSKFRVGQTTKYVAKISQQNTGSGSASTTTTSSADTDELKTGFELQMKGGYQEGSVFTNLKLTISELIRFNDFEAFGTKLRLPDTTEREIETLVRARPGDLILLGGLGSTKQNAGHEAGITGVNKSTTASRSEIVVAMRPRVISFTAAKEAQQ</sequence>
<evidence type="ECO:0000313" key="8">
    <source>
        <dbReference type="Proteomes" id="UP000000366"/>
    </source>
</evidence>
<feature type="chain" id="PRO_5002645942" evidence="5">
    <location>
        <begin position="27"/>
        <end position="460"/>
    </location>
</feature>
<evidence type="ECO:0000313" key="7">
    <source>
        <dbReference type="EMBL" id="ABM97183.1"/>
    </source>
</evidence>
<accession>A2SNP4</accession>
<evidence type="ECO:0000256" key="1">
    <source>
        <dbReference type="ARBA" id="ARBA00004370"/>
    </source>
</evidence>
<feature type="signal peptide" evidence="5">
    <location>
        <begin position="1"/>
        <end position="26"/>
    </location>
</feature>
<evidence type="ECO:0000259" key="6">
    <source>
        <dbReference type="Pfam" id="PF00263"/>
    </source>
</evidence>
<dbReference type="PANTHER" id="PTHR30332">
    <property type="entry name" value="PROBABLE GENERAL SECRETION PATHWAY PROTEIN D"/>
    <property type="match status" value="1"/>
</dbReference>
<evidence type="ECO:0000256" key="3">
    <source>
        <dbReference type="ARBA" id="ARBA00023136"/>
    </source>
</evidence>
<dbReference type="eggNOG" id="COG1450">
    <property type="taxonomic scope" value="Bacteria"/>
</dbReference>
<evidence type="ECO:0000256" key="4">
    <source>
        <dbReference type="RuleBase" id="RU004003"/>
    </source>
</evidence>
<dbReference type="AlphaFoldDB" id="A2SNP4"/>
<keyword evidence="8" id="KW-1185">Reference proteome</keyword>
<dbReference type="Proteomes" id="UP000000366">
    <property type="component" value="Plasmid RPME01"/>
</dbReference>
<dbReference type="KEGG" id="mpt:Mpe_B0408"/>
<evidence type="ECO:0000256" key="2">
    <source>
        <dbReference type="ARBA" id="ARBA00022729"/>
    </source>
</evidence>
<dbReference type="GO" id="GO:0009306">
    <property type="term" value="P:protein secretion"/>
    <property type="evidence" value="ECO:0007669"/>
    <property type="project" value="InterPro"/>
</dbReference>
<keyword evidence="7" id="KW-0614">Plasmid</keyword>
<dbReference type="RefSeq" id="WP_011831771.1">
    <property type="nucleotide sequence ID" value="NC_008826.1"/>
</dbReference>
<dbReference type="GO" id="GO:0015627">
    <property type="term" value="C:type II protein secretion system complex"/>
    <property type="evidence" value="ECO:0007669"/>
    <property type="project" value="TreeGrafter"/>
</dbReference>
<proteinExistence type="inferred from homology"/>